<evidence type="ECO:0000313" key="8">
    <source>
        <dbReference type="Proteomes" id="UP000198864"/>
    </source>
</evidence>
<dbReference type="AlphaFoldDB" id="A0A1C4UJ18"/>
<dbReference type="Gene3D" id="3.40.50.150">
    <property type="entry name" value="Vaccinia Virus protein VP39"/>
    <property type="match status" value="1"/>
</dbReference>
<evidence type="ECO:0000259" key="6">
    <source>
        <dbReference type="Pfam" id="PF08100"/>
    </source>
</evidence>
<dbReference type="InterPro" id="IPR036390">
    <property type="entry name" value="WH_DNA-bd_sf"/>
</dbReference>
<evidence type="ECO:0000256" key="1">
    <source>
        <dbReference type="ARBA" id="ARBA00022603"/>
    </source>
</evidence>
<keyword evidence="3" id="KW-0949">S-adenosyl-L-methionine</keyword>
<gene>
    <name evidence="7" type="ORF">GA0070561_1079</name>
</gene>
<dbReference type="InterPro" id="IPR001077">
    <property type="entry name" value="COMT_C"/>
</dbReference>
<dbReference type="RefSeq" id="WP_244166045.1">
    <property type="nucleotide sequence ID" value="NZ_FMCR01000001.1"/>
</dbReference>
<dbReference type="SUPFAM" id="SSF46785">
    <property type="entry name" value="Winged helix' DNA-binding domain"/>
    <property type="match status" value="1"/>
</dbReference>
<dbReference type="Gene3D" id="1.10.10.10">
    <property type="entry name" value="Winged helix-like DNA-binding domain superfamily/Winged helix DNA-binding domain"/>
    <property type="match status" value="1"/>
</dbReference>
<dbReference type="Pfam" id="PF00891">
    <property type="entry name" value="Methyltransf_2"/>
    <property type="match status" value="1"/>
</dbReference>
<evidence type="ECO:0000256" key="2">
    <source>
        <dbReference type="ARBA" id="ARBA00022679"/>
    </source>
</evidence>
<dbReference type="GO" id="GO:0046983">
    <property type="term" value="F:protein dimerization activity"/>
    <property type="evidence" value="ECO:0007669"/>
    <property type="project" value="InterPro"/>
</dbReference>
<dbReference type="CDD" id="cd02440">
    <property type="entry name" value="AdoMet_MTases"/>
    <property type="match status" value="1"/>
</dbReference>
<evidence type="ECO:0000259" key="5">
    <source>
        <dbReference type="Pfam" id="PF00891"/>
    </source>
</evidence>
<dbReference type="Pfam" id="PF08100">
    <property type="entry name" value="Dimerisation"/>
    <property type="match status" value="1"/>
</dbReference>
<dbReference type="InterPro" id="IPR029063">
    <property type="entry name" value="SAM-dependent_MTases_sf"/>
</dbReference>
<dbReference type="PROSITE" id="PS51683">
    <property type="entry name" value="SAM_OMT_II"/>
    <property type="match status" value="1"/>
</dbReference>
<dbReference type="PANTHER" id="PTHR43712:SF2">
    <property type="entry name" value="O-METHYLTRANSFERASE CICE"/>
    <property type="match status" value="1"/>
</dbReference>
<proteinExistence type="predicted"/>
<accession>A0A1C4UJ18</accession>
<dbReference type="GO" id="GO:0008171">
    <property type="term" value="F:O-methyltransferase activity"/>
    <property type="evidence" value="ECO:0007669"/>
    <property type="project" value="InterPro"/>
</dbReference>
<organism evidence="7 8">
    <name type="scientific">Micromonospora saelicesensis</name>
    <dbReference type="NCBI Taxonomy" id="285676"/>
    <lineage>
        <taxon>Bacteria</taxon>
        <taxon>Bacillati</taxon>
        <taxon>Actinomycetota</taxon>
        <taxon>Actinomycetes</taxon>
        <taxon>Micromonosporales</taxon>
        <taxon>Micromonosporaceae</taxon>
        <taxon>Micromonospora</taxon>
    </lineage>
</organism>
<dbReference type="InterPro" id="IPR016461">
    <property type="entry name" value="COMT-like"/>
</dbReference>
<dbReference type="Proteomes" id="UP000198864">
    <property type="component" value="Unassembled WGS sequence"/>
</dbReference>
<evidence type="ECO:0000256" key="3">
    <source>
        <dbReference type="ARBA" id="ARBA00022691"/>
    </source>
</evidence>
<dbReference type="InterPro" id="IPR012967">
    <property type="entry name" value="COMT_dimerisation"/>
</dbReference>
<dbReference type="SUPFAM" id="SSF53335">
    <property type="entry name" value="S-adenosyl-L-methionine-dependent methyltransferases"/>
    <property type="match status" value="1"/>
</dbReference>
<dbReference type="InterPro" id="IPR036388">
    <property type="entry name" value="WH-like_DNA-bd_sf"/>
</dbReference>
<dbReference type="GO" id="GO:0032259">
    <property type="term" value="P:methylation"/>
    <property type="evidence" value="ECO:0007669"/>
    <property type="project" value="UniProtKB-KW"/>
</dbReference>
<evidence type="ECO:0000256" key="4">
    <source>
        <dbReference type="PIRSR" id="PIRSR005739-1"/>
    </source>
</evidence>
<sequence>MTLTRRDINDMMQAYKKTSLLRTGVELGVFDALAAGPATASGLAPKLGIHPRGARILLDALTAIRLTDRTGEHFSLTPAAADHLVSTRPDYLGGMVKVMSSDWEWDALRDLSAAVRAGGTVLDVHAETPEYTYWEDFAAYATKVAQPTAEVMAEALAPWTKERAELDILDVACGHGVYGYTLAQHNPQATVTSLDWPNVLAVTEKHAERLGVRDRASFLPGDMFTTDLGGPYDVVLLTNVTHHFSEERVHELVNRLGSVVKPGGRLVIVGFTTGDESPALDPAPYLFSVLMLVWTFEGESHSVAAYNRALAAAGFGPATVHPTDLPFRVLVAEKG</sequence>
<evidence type="ECO:0000313" key="7">
    <source>
        <dbReference type="EMBL" id="SCE71631.1"/>
    </source>
</evidence>
<feature type="active site" description="Proton acceptor" evidence="4">
    <location>
        <position position="242"/>
    </location>
</feature>
<feature type="domain" description="O-methyltransferase C-terminal" evidence="5">
    <location>
        <begin position="167"/>
        <end position="315"/>
    </location>
</feature>
<dbReference type="EMBL" id="FMCR01000001">
    <property type="protein sequence ID" value="SCE71631.1"/>
    <property type="molecule type" value="Genomic_DNA"/>
</dbReference>
<feature type="domain" description="O-methyltransferase dimerisation" evidence="6">
    <location>
        <begin position="10"/>
        <end position="85"/>
    </location>
</feature>
<keyword evidence="2" id="KW-0808">Transferase</keyword>
<dbReference type="STRING" id="285676.GA0070561_1079"/>
<protein>
    <submittedName>
        <fullName evidence="7">Dimerisation domain-containing protein</fullName>
    </submittedName>
</protein>
<dbReference type="PANTHER" id="PTHR43712">
    <property type="entry name" value="PUTATIVE (AFU_ORTHOLOGUE AFUA_4G14580)-RELATED"/>
    <property type="match status" value="1"/>
</dbReference>
<dbReference type="PIRSF" id="PIRSF005739">
    <property type="entry name" value="O-mtase"/>
    <property type="match status" value="1"/>
</dbReference>
<reference evidence="7 8" key="1">
    <citation type="submission" date="2016-06" db="EMBL/GenBank/DDBJ databases">
        <authorList>
            <person name="Kjaerup R.B."/>
            <person name="Dalgaard T.S."/>
            <person name="Juul-Madsen H.R."/>
        </authorList>
    </citation>
    <scope>NUCLEOTIDE SEQUENCE [LARGE SCALE GENOMIC DNA]</scope>
    <source>
        <strain evidence="7 8">DSM 44871</strain>
    </source>
</reference>
<keyword evidence="1" id="KW-0489">Methyltransferase</keyword>
<name>A0A1C4UJ18_9ACTN</name>